<dbReference type="AlphaFoldDB" id="M1BYL7"/>
<proteinExistence type="predicted"/>
<protein>
    <submittedName>
        <fullName evidence="1">Uncharacterized protein</fullName>
    </submittedName>
</protein>
<organism evidence="1 2">
    <name type="scientific">Solanum tuberosum</name>
    <name type="common">Potato</name>
    <dbReference type="NCBI Taxonomy" id="4113"/>
    <lineage>
        <taxon>Eukaryota</taxon>
        <taxon>Viridiplantae</taxon>
        <taxon>Streptophyta</taxon>
        <taxon>Embryophyta</taxon>
        <taxon>Tracheophyta</taxon>
        <taxon>Spermatophyta</taxon>
        <taxon>Magnoliopsida</taxon>
        <taxon>eudicotyledons</taxon>
        <taxon>Gunneridae</taxon>
        <taxon>Pentapetalae</taxon>
        <taxon>asterids</taxon>
        <taxon>lamiids</taxon>
        <taxon>Solanales</taxon>
        <taxon>Solanaceae</taxon>
        <taxon>Solanoideae</taxon>
        <taxon>Solaneae</taxon>
        <taxon>Solanum</taxon>
    </lineage>
</organism>
<reference evidence="2" key="1">
    <citation type="journal article" date="2011" name="Nature">
        <title>Genome sequence and analysis of the tuber crop potato.</title>
        <authorList>
            <consortium name="The Potato Genome Sequencing Consortium"/>
        </authorList>
    </citation>
    <scope>NUCLEOTIDE SEQUENCE [LARGE SCALE GENOMIC DNA]</scope>
    <source>
        <strain evidence="2">cv. DM1-3 516 R44</strain>
    </source>
</reference>
<dbReference type="EnsemblPlants" id="PGSC0003DMT400055824">
    <property type="protein sequence ID" value="PGSC0003DMT400055824"/>
    <property type="gene ID" value="PGSC0003DMG402021681"/>
</dbReference>
<dbReference type="PaxDb" id="4113-PGSC0003DMT400055824"/>
<accession>M1BYL7</accession>
<dbReference type="Proteomes" id="UP000011115">
    <property type="component" value="Unassembled WGS sequence"/>
</dbReference>
<evidence type="ECO:0000313" key="1">
    <source>
        <dbReference type="EnsemblPlants" id="PGSC0003DMT400055824"/>
    </source>
</evidence>
<dbReference type="InParanoid" id="M1BYL7"/>
<reference evidence="1" key="2">
    <citation type="submission" date="2015-06" db="UniProtKB">
        <authorList>
            <consortium name="EnsemblPlants"/>
        </authorList>
    </citation>
    <scope>IDENTIFICATION</scope>
    <source>
        <strain evidence="1">DM1-3 516 R44</strain>
    </source>
</reference>
<sequence>MRAASKAEVDSMLNKPRILVVPALIDRVIGIDNVNLSLAPLSMTRKHGKANNQAYKLYSPGRSYHTYIQDTLYSNMVT</sequence>
<keyword evidence="2" id="KW-1185">Reference proteome</keyword>
<dbReference type="Gramene" id="PGSC0003DMT400055824">
    <property type="protein sequence ID" value="PGSC0003DMT400055824"/>
    <property type="gene ID" value="PGSC0003DMG402021681"/>
</dbReference>
<name>M1BYL7_SOLTU</name>
<evidence type="ECO:0000313" key="2">
    <source>
        <dbReference type="Proteomes" id="UP000011115"/>
    </source>
</evidence>
<dbReference type="HOGENOM" id="CLU_2626747_0_0_1"/>